<keyword evidence="5" id="KW-1185">Reference proteome</keyword>
<reference evidence="4 5" key="1">
    <citation type="journal article" date="2007" name="Genome Res.">
        <title>Genome characteristics of facultatively symbiotic Frankia sp. strains reflect host range and host plant biogeography.</title>
        <authorList>
            <person name="Normand P."/>
            <person name="Lapierre P."/>
            <person name="Tisa L.S."/>
            <person name="Gogarten J.P."/>
            <person name="Alloisio N."/>
            <person name="Bagnarol E."/>
            <person name="Bassi C.A."/>
            <person name="Berry A.M."/>
            <person name="Bickhart D.M."/>
            <person name="Choisne N."/>
            <person name="Couloux A."/>
            <person name="Cournoyer B."/>
            <person name="Cruveiller S."/>
            <person name="Daubin V."/>
            <person name="Demange N."/>
            <person name="Francino M.P."/>
            <person name="Goltsman E."/>
            <person name="Huang Y."/>
            <person name="Kopp O.R."/>
            <person name="Labarre L."/>
            <person name="Lapidus A."/>
            <person name="Lavire C."/>
            <person name="Marechal J."/>
            <person name="Martinez M."/>
            <person name="Mastronunzio J.E."/>
            <person name="Mullin B.C."/>
            <person name="Niemann J."/>
            <person name="Pujic P."/>
            <person name="Rawnsley T."/>
            <person name="Rouy Z."/>
            <person name="Schenowitz C."/>
            <person name="Sellstedt A."/>
            <person name="Tavares F."/>
            <person name="Tomkins J.P."/>
            <person name="Vallenet D."/>
            <person name="Valverde C."/>
            <person name="Wall L.G."/>
            <person name="Wang Y."/>
            <person name="Medigue C."/>
            <person name="Benson D.R."/>
        </authorList>
    </citation>
    <scope>NUCLEOTIDE SEQUENCE [LARGE SCALE GENOMIC DNA]</scope>
    <source>
        <strain evidence="5">DSM 45986 / CECT 9034 / ACN14a</strain>
    </source>
</reference>
<dbReference type="Gene3D" id="3.20.20.30">
    <property type="entry name" value="Luciferase-like domain"/>
    <property type="match status" value="1"/>
</dbReference>
<dbReference type="KEGG" id="fal:FRAAL3106"/>
<feature type="domain" description="Luciferase-like" evidence="3">
    <location>
        <begin position="44"/>
        <end position="351"/>
    </location>
</feature>
<dbReference type="EMBL" id="CT573213">
    <property type="protein sequence ID" value="CAJ61750.1"/>
    <property type="molecule type" value="Genomic_DNA"/>
</dbReference>
<dbReference type="InterPro" id="IPR050564">
    <property type="entry name" value="F420-G6PD/mer"/>
</dbReference>
<proteinExistence type="predicted"/>
<evidence type="ECO:0000313" key="4">
    <source>
        <dbReference type="EMBL" id="CAJ61750.1"/>
    </source>
</evidence>
<dbReference type="GO" id="GO:0016705">
    <property type="term" value="F:oxidoreductase activity, acting on paired donors, with incorporation or reduction of molecular oxygen"/>
    <property type="evidence" value="ECO:0007669"/>
    <property type="project" value="InterPro"/>
</dbReference>
<name>Q0RL55_FRAAA</name>
<dbReference type="AlphaFoldDB" id="Q0RL55"/>
<dbReference type="HOGENOM" id="CLU_027853_5_3_11"/>
<dbReference type="InterPro" id="IPR022378">
    <property type="entry name" value="F420_OxRdatse_MSMEG2249_pred"/>
</dbReference>
<feature type="region of interest" description="Disordered" evidence="2">
    <location>
        <begin position="1"/>
        <end position="34"/>
    </location>
</feature>
<evidence type="ECO:0000313" key="5">
    <source>
        <dbReference type="Proteomes" id="UP000000657"/>
    </source>
</evidence>
<keyword evidence="1" id="KW-0560">Oxidoreductase</keyword>
<protein>
    <recommendedName>
        <fullName evidence="3">Luciferase-like domain-containing protein</fullName>
    </recommendedName>
</protein>
<dbReference type="InterPro" id="IPR011251">
    <property type="entry name" value="Luciferase-like_dom"/>
</dbReference>
<dbReference type="SUPFAM" id="SSF51679">
    <property type="entry name" value="Bacterial luciferase-like"/>
    <property type="match status" value="1"/>
</dbReference>
<feature type="compositionally biased region" description="Basic and acidic residues" evidence="2">
    <location>
        <begin position="15"/>
        <end position="34"/>
    </location>
</feature>
<sequence length="391" mass="40196">MHDAPGLQGEPDLDDAPRLHDGPREHDDPGLHDDLSVYVLPGRASDPARALREARDADRAGFGAVYVSERLDLKEAGVVCGALAATTDRCRVGTAVIHQGTRHPLTIAALAATAHTMSGGRFVLGLGRGLGALAPSLGVAPPTLRGLEHLVGVLRRLWAGEAIREEGASGSFRGMRFSDLPPDGAPPVVLGTIGPRGLDLAGRAFDGVILHPFLTVDAVAASVAAVRGAAERAGRDPASVRVITTLVAAPDLPPDRADLAVRARAVSYFQVRGLGELLVERNGWDPAVLERLRAHPTLTGRGIADTAVTRDRLVESAELIPAQWFDTGAAIGSSAACARRAADYRAAGADEVLVHGASPAEAGAMAAAWGALRSRPSAAPAFAAAGGAAAG</sequence>
<evidence type="ECO:0000256" key="2">
    <source>
        <dbReference type="SAM" id="MobiDB-lite"/>
    </source>
</evidence>
<dbReference type="eggNOG" id="COG2141">
    <property type="taxonomic scope" value="Bacteria"/>
</dbReference>
<dbReference type="NCBIfam" id="TIGR03857">
    <property type="entry name" value="F420_MSMEG_2249"/>
    <property type="match status" value="1"/>
</dbReference>
<dbReference type="Proteomes" id="UP000000657">
    <property type="component" value="Chromosome"/>
</dbReference>
<evidence type="ECO:0000259" key="3">
    <source>
        <dbReference type="Pfam" id="PF00296"/>
    </source>
</evidence>
<accession>Q0RL55</accession>
<dbReference type="PANTHER" id="PTHR43244:SF1">
    <property type="entry name" value="5,10-METHYLENETETRAHYDROMETHANOPTERIN REDUCTASE"/>
    <property type="match status" value="1"/>
</dbReference>
<organism evidence="4 5">
    <name type="scientific">Frankia alni (strain DSM 45986 / CECT 9034 / ACN14a)</name>
    <dbReference type="NCBI Taxonomy" id="326424"/>
    <lineage>
        <taxon>Bacteria</taxon>
        <taxon>Bacillati</taxon>
        <taxon>Actinomycetota</taxon>
        <taxon>Actinomycetes</taxon>
        <taxon>Frankiales</taxon>
        <taxon>Frankiaceae</taxon>
        <taxon>Frankia</taxon>
    </lineage>
</organism>
<dbReference type="Pfam" id="PF00296">
    <property type="entry name" value="Bac_luciferase"/>
    <property type="match status" value="1"/>
</dbReference>
<evidence type="ECO:0000256" key="1">
    <source>
        <dbReference type="ARBA" id="ARBA00023002"/>
    </source>
</evidence>
<gene>
    <name evidence="4" type="ordered locus">FRAAL3106</name>
</gene>
<dbReference type="PANTHER" id="PTHR43244">
    <property type="match status" value="1"/>
</dbReference>
<dbReference type="STRING" id="326424.FRAAL3106"/>
<dbReference type="InterPro" id="IPR036661">
    <property type="entry name" value="Luciferase-like_sf"/>
</dbReference>